<evidence type="ECO:0000313" key="2">
    <source>
        <dbReference type="EMBL" id="RRT47024.1"/>
    </source>
</evidence>
<reference evidence="2 3" key="1">
    <citation type="journal article" date="2014" name="Agronomy (Basel)">
        <title>A Draft Genome Sequence for Ensete ventricosum, the Drought-Tolerant Tree Against Hunger.</title>
        <authorList>
            <person name="Harrison J."/>
            <person name="Moore K.A."/>
            <person name="Paszkiewicz K."/>
            <person name="Jones T."/>
            <person name="Grant M."/>
            <person name="Ambacheew D."/>
            <person name="Muzemil S."/>
            <person name="Studholme D.J."/>
        </authorList>
    </citation>
    <scope>NUCLEOTIDE SEQUENCE [LARGE SCALE GENOMIC DNA]</scope>
</reference>
<evidence type="ECO:0000313" key="3">
    <source>
        <dbReference type="Proteomes" id="UP000287651"/>
    </source>
</evidence>
<dbReference type="Proteomes" id="UP000287651">
    <property type="component" value="Unassembled WGS sequence"/>
</dbReference>
<feature type="non-terminal residue" evidence="2">
    <location>
        <position position="1"/>
    </location>
</feature>
<protein>
    <submittedName>
        <fullName evidence="2">Uncharacterized protein</fullName>
    </submittedName>
</protein>
<feature type="compositionally biased region" description="Basic residues" evidence="1">
    <location>
        <begin position="17"/>
        <end position="29"/>
    </location>
</feature>
<proteinExistence type="predicted"/>
<name>A0A426Y5P0_ENSVE</name>
<comment type="caution">
    <text evidence="2">The sequence shown here is derived from an EMBL/GenBank/DDBJ whole genome shotgun (WGS) entry which is preliminary data.</text>
</comment>
<sequence length="78" mass="8962">YLSAQARRGEARAPHLISRRSASKRRRLGARPSPGTGRFGRAPGLYNKRQYRCPYRGTPSSGKEEQEQHCCNGYERRR</sequence>
<organism evidence="2 3">
    <name type="scientific">Ensete ventricosum</name>
    <name type="common">Abyssinian banana</name>
    <name type="synonym">Musa ensete</name>
    <dbReference type="NCBI Taxonomy" id="4639"/>
    <lineage>
        <taxon>Eukaryota</taxon>
        <taxon>Viridiplantae</taxon>
        <taxon>Streptophyta</taxon>
        <taxon>Embryophyta</taxon>
        <taxon>Tracheophyta</taxon>
        <taxon>Spermatophyta</taxon>
        <taxon>Magnoliopsida</taxon>
        <taxon>Liliopsida</taxon>
        <taxon>Zingiberales</taxon>
        <taxon>Musaceae</taxon>
        <taxon>Ensete</taxon>
    </lineage>
</organism>
<evidence type="ECO:0000256" key="1">
    <source>
        <dbReference type="SAM" id="MobiDB-lite"/>
    </source>
</evidence>
<dbReference type="EMBL" id="AMZH03014804">
    <property type="protein sequence ID" value="RRT47024.1"/>
    <property type="molecule type" value="Genomic_DNA"/>
</dbReference>
<accession>A0A426Y5P0</accession>
<dbReference type="AlphaFoldDB" id="A0A426Y5P0"/>
<feature type="region of interest" description="Disordered" evidence="1">
    <location>
        <begin position="1"/>
        <end position="78"/>
    </location>
</feature>
<gene>
    <name evidence="2" type="ORF">B296_00051475</name>
</gene>